<dbReference type="InterPro" id="IPR042099">
    <property type="entry name" value="ANL_N_sf"/>
</dbReference>
<proteinExistence type="inferred from homology"/>
<dbReference type="Proteomes" id="UP000587070">
    <property type="component" value="Unassembled WGS sequence"/>
</dbReference>
<dbReference type="InterPro" id="IPR045851">
    <property type="entry name" value="AMP-bd_C_sf"/>
</dbReference>
<keyword evidence="5" id="KW-1185">Reference proteome</keyword>
<dbReference type="GO" id="GO:0006631">
    <property type="term" value="P:fatty acid metabolic process"/>
    <property type="evidence" value="ECO:0007669"/>
    <property type="project" value="TreeGrafter"/>
</dbReference>
<sequence>MSVTPSIETLPLLPDFPPEQVLTYRDGQALCRDDFLCDILWLAERLPEGAHVLNLSHDRYWFAVGLFAAISRGALSLLPNSPAVEHLAAVCAGVPHLVCLGDQDVSPLAGVNYLRVGEAVPATGPRPEMPRIACEQRIACVFTSGSTGTPQPHFKTFGRMWLAIAAGAERLWDAAGGRCSVIGTVPLRHMYGLESSVLLPLWAGGRMSARTPFFPADVAAALAELPAPRLLVTTPFHLTKLLDADVEMPAVAALLSATAPLSPALAARAEERFGAPLLEIYGSTETGQLATRRPARQLDWQVLPGITMRQENGETFVSGGHLEAPQALNDHVEMLGPGEFSLLDRKADMINVVGKRTSLAMLNHLLARVPGVRDGVFCLPPAGRDDEARRLAAFVVAPGVSANEILSALRPQLDPVFLPRPIIFVDLIPRDGNGKVQAATLQALIKAHLGGDQAPAAVPLLFPVEHPMFPGHFPGRPIVPGVALLDAAQRAVESATGLTLAGLATAKFHRPALPAEAMRIEWSLEPAGVRFLIRSGEQKVADGRFLLAAKASA</sequence>
<keyword evidence="4" id="KW-0436">Ligase</keyword>
<dbReference type="InterPro" id="IPR029069">
    <property type="entry name" value="HotDog_dom_sf"/>
</dbReference>
<accession>A0A840GC36</accession>
<reference evidence="4 5" key="1">
    <citation type="submission" date="2020-08" db="EMBL/GenBank/DDBJ databases">
        <title>Genome sequencing of Purple Non-Sulfur Bacteria from various extreme environments.</title>
        <authorList>
            <person name="Mayer M."/>
        </authorList>
    </citation>
    <scope>NUCLEOTIDE SEQUENCE [LARGE SCALE GENOMIC DNA]</scope>
    <source>
        <strain evidence="4 5">2761</strain>
    </source>
</reference>
<feature type="domain" description="AMP-dependent synthetase/ligase" evidence="2">
    <location>
        <begin position="126"/>
        <end position="302"/>
    </location>
</feature>
<dbReference type="SUPFAM" id="SSF54637">
    <property type="entry name" value="Thioesterase/thiol ester dehydrase-isomerase"/>
    <property type="match status" value="1"/>
</dbReference>
<feature type="domain" description="ApeI dehydratase-like" evidence="3">
    <location>
        <begin position="458"/>
        <end position="543"/>
    </location>
</feature>
<dbReference type="InterPro" id="IPR000873">
    <property type="entry name" value="AMP-dep_synth/lig_dom"/>
</dbReference>
<dbReference type="PANTHER" id="PTHR43201:SF8">
    <property type="entry name" value="ACYL-COA SYNTHETASE FAMILY MEMBER 3"/>
    <property type="match status" value="1"/>
</dbReference>
<dbReference type="Pfam" id="PF00501">
    <property type="entry name" value="AMP-binding"/>
    <property type="match status" value="1"/>
</dbReference>
<dbReference type="SUPFAM" id="SSF56801">
    <property type="entry name" value="Acetyl-CoA synthetase-like"/>
    <property type="match status" value="1"/>
</dbReference>
<evidence type="ECO:0000256" key="1">
    <source>
        <dbReference type="ARBA" id="ARBA00006432"/>
    </source>
</evidence>
<dbReference type="Gene3D" id="3.30.300.30">
    <property type="match status" value="1"/>
</dbReference>
<evidence type="ECO:0000313" key="4">
    <source>
        <dbReference type="EMBL" id="MBB4245819.1"/>
    </source>
</evidence>
<evidence type="ECO:0000259" key="2">
    <source>
        <dbReference type="Pfam" id="PF00501"/>
    </source>
</evidence>
<dbReference type="InterPro" id="IPR054545">
    <property type="entry name" value="ApeI-like"/>
</dbReference>
<dbReference type="OrthoDB" id="9787658at2"/>
<dbReference type="RefSeq" id="WP_153117029.1">
    <property type="nucleotide sequence ID" value="NZ_JACIGE010000001.1"/>
</dbReference>
<dbReference type="GO" id="GO:0031956">
    <property type="term" value="F:medium-chain fatty acid-CoA ligase activity"/>
    <property type="evidence" value="ECO:0007669"/>
    <property type="project" value="TreeGrafter"/>
</dbReference>
<dbReference type="PANTHER" id="PTHR43201">
    <property type="entry name" value="ACYL-COA SYNTHETASE"/>
    <property type="match status" value="1"/>
</dbReference>
<dbReference type="Pfam" id="PF22818">
    <property type="entry name" value="ApeI-like"/>
    <property type="match status" value="1"/>
</dbReference>
<gene>
    <name evidence="4" type="ORF">GGD90_000168</name>
</gene>
<name>A0A840GC36_RHOTE</name>
<dbReference type="Gene3D" id="3.10.129.10">
    <property type="entry name" value="Hotdog Thioesterase"/>
    <property type="match status" value="1"/>
</dbReference>
<protein>
    <submittedName>
        <fullName evidence="4">Acyl-coenzyme A synthetase/AMP-(Fatty) acid ligase</fullName>
    </submittedName>
</protein>
<dbReference type="EMBL" id="JACIGE010000001">
    <property type="protein sequence ID" value="MBB4245819.1"/>
    <property type="molecule type" value="Genomic_DNA"/>
</dbReference>
<organism evidence="4 5">
    <name type="scientific">Rhodocyclus tenuis</name>
    <name type="common">Rhodospirillum tenue</name>
    <dbReference type="NCBI Taxonomy" id="1066"/>
    <lineage>
        <taxon>Bacteria</taxon>
        <taxon>Pseudomonadati</taxon>
        <taxon>Pseudomonadota</taxon>
        <taxon>Betaproteobacteria</taxon>
        <taxon>Rhodocyclales</taxon>
        <taxon>Rhodocyclaceae</taxon>
        <taxon>Rhodocyclus</taxon>
    </lineage>
</organism>
<dbReference type="Gene3D" id="3.40.50.12780">
    <property type="entry name" value="N-terminal domain of ligase-like"/>
    <property type="match status" value="1"/>
</dbReference>
<comment type="caution">
    <text evidence="4">The sequence shown here is derived from an EMBL/GenBank/DDBJ whole genome shotgun (WGS) entry which is preliminary data.</text>
</comment>
<dbReference type="AlphaFoldDB" id="A0A840GC36"/>
<evidence type="ECO:0000259" key="3">
    <source>
        <dbReference type="Pfam" id="PF22818"/>
    </source>
</evidence>
<comment type="similarity">
    <text evidence="1">Belongs to the ATP-dependent AMP-binding enzyme family.</text>
</comment>
<evidence type="ECO:0000313" key="5">
    <source>
        <dbReference type="Proteomes" id="UP000587070"/>
    </source>
</evidence>